<dbReference type="AlphaFoldDB" id="A0A7E6CN60"/>
<dbReference type="InterPro" id="IPR003598">
    <property type="entry name" value="Ig_sub2"/>
</dbReference>
<keyword evidence="3" id="KW-0325">Glycoprotein</keyword>
<dbReference type="PANTHER" id="PTHR44337">
    <property type="entry name" value="CARCINOEMBRYONIC ANTIGEN-RELATED CELL ADHESION MOLECULE 8"/>
    <property type="match status" value="1"/>
</dbReference>
<dbReference type="Gene3D" id="2.60.40.10">
    <property type="entry name" value="Immunoglobulins"/>
    <property type="match status" value="1"/>
</dbReference>
<dbReference type="Pfam" id="PF13927">
    <property type="entry name" value="Ig_3"/>
    <property type="match status" value="1"/>
</dbReference>
<keyword evidence="4" id="KW-0393">Immunoglobulin domain</keyword>
<dbReference type="GO" id="GO:0009986">
    <property type="term" value="C:cell surface"/>
    <property type="evidence" value="ECO:0007669"/>
    <property type="project" value="TreeGrafter"/>
</dbReference>
<keyword evidence="1" id="KW-0732">Signal</keyword>
<dbReference type="InterPro" id="IPR036179">
    <property type="entry name" value="Ig-like_dom_sf"/>
</dbReference>
<dbReference type="OrthoDB" id="10012075at2759"/>
<evidence type="ECO:0000259" key="6">
    <source>
        <dbReference type="PROSITE" id="PS50835"/>
    </source>
</evidence>
<evidence type="ECO:0000256" key="2">
    <source>
        <dbReference type="ARBA" id="ARBA00023157"/>
    </source>
</evidence>
<evidence type="ECO:0000256" key="5">
    <source>
        <dbReference type="ARBA" id="ARBA00038222"/>
    </source>
</evidence>
<gene>
    <name evidence="8" type="primary">LOC118497586</name>
</gene>
<dbReference type="FunFam" id="2.60.40.10:FF:000244">
    <property type="entry name" value="carcinoembryonic antigen-related cell adhesion molecule 16"/>
    <property type="match status" value="1"/>
</dbReference>
<dbReference type="KEGG" id="pdic:118497586"/>
<dbReference type="PROSITE" id="PS50835">
    <property type="entry name" value="IG_LIKE"/>
    <property type="match status" value="1"/>
</dbReference>
<dbReference type="SMART" id="SM00409">
    <property type="entry name" value="IG"/>
    <property type="match status" value="1"/>
</dbReference>
<proteinExistence type="inferred from homology"/>
<name>A0A7E6CN60_9CHIR</name>
<evidence type="ECO:0000313" key="8">
    <source>
        <dbReference type="RefSeq" id="XP_035868327.1"/>
    </source>
</evidence>
<accession>A0A7E6CN60</accession>
<evidence type="ECO:0000256" key="1">
    <source>
        <dbReference type="ARBA" id="ARBA00022729"/>
    </source>
</evidence>
<evidence type="ECO:0000313" key="7">
    <source>
        <dbReference type="Proteomes" id="UP000504628"/>
    </source>
</evidence>
<dbReference type="GO" id="GO:0007157">
    <property type="term" value="P:heterophilic cell-cell adhesion via plasma membrane cell adhesion molecules"/>
    <property type="evidence" value="ECO:0007669"/>
    <property type="project" value="TreeGrafter"/>
</dbReference>
<dbReference type="PANTHER" id="PTHR44337:SF20">
    <property type="entry name" value="CARCINOEMBRYONIC ANTIGEN-RELATED CELL ADHESION MOLECULE 5-RELATED"/>
    <property type="match status" value="1"/>
</dbReference>
<evidence type="ECO:0000256" key="3">
    <source>
        <dbReference type="ARBA" id="ARBA00023180"/>
    </source>
</evidence>
<dbReference type="InterPro" id="IPR052598">
    <property type="entry name" value="IgSF_CEA-related"/>
</dbReference>
<dbReference type="InterPro" id="IPR003599">
    <property type="entry name" value="Ig_sub"/>
</dbReference>
<dbReference type="SUPFAM" id="SSF48726">
    <property type="entry name" value="Immunoglobulin"/>
    <property type="match status" value="1"/>
</dbReference>
<dbReference type="RefSeq" id="XP_035868327.1">
    <property type="nucleotide sequence ID" value="XM_036012434.1"/>
</dbReference>
<dbReference type="SMART" id="SM00408">
    <property type="entry name" value="IGc2"/>
    <property type="match status" value="1"/>
</dbReference>
<dbReference type="InterPro" id="IPR007110">
    <property type="entry name" value="Ig-like_dom"/>
</dbReference>
<keyword evidence="7" id="KW-1185">Reference proteome</keyword>
<dbReference type="GeneID" id="118497586"/>
<evidence type="ECO:0000256" key="4">
    <source>
        <dbReference type="ARBA" id="ARBA00023319"/>
    </source>
</evidence>
<organism evidence="7 8">
    <name type="scientific">Phyllostomus discolor</name>
    <name type="common">pale spear-nosed bat</name>
    <dbReference type="NCBI Taxonomy" id="89673"/>
    <lineage>
        <taxon>Eukaryota</taxon>
        <taxon>Metazoa</taxon>
        <taxon>Chordata</taxon>
        <taxon>Craniata</taxon>
        <taxon>Vertebrata</taxon>
        <taxon>Euteleostomi</taxon>
        <taxon>Mammalia</taxon>
        <taxon>Eutheria</taxon>
        <taxon>Laurasiatheria</taxon>
        <taxon>Chiroptera</taxon>
        <taxon>Yangochiroptera</taxon>
        <taxon>Phyllostomidae</taxon>
        <taxon>Phyllostominae</taxon>
        <taxon>Phyllostomus</taxon>
    </lineage>
</organism>
<protein>
    <submittedName>
        <fullName evidence="8">Carcinoembryonic antigen-related cell adhesion molecule 21-like</fullName>
    </submittedName>
</protein>
<keyword evidence="2" id="KW-1015">Disulfide bond</keyword>
<feature type="domain" description="Ig-like" evidence="6">
    <location>
        <begin position="34"/>
        <end position="117"/>
    </location>
</feature>
<sequence>MKHSGIYTVLVQLQGCQKMIACGQLTVYPLMRAPTLLASNTTVTENKDAVVLTCYTNSHDIQWFFKGRSLMLTERMELSRDRRNLTIYPVLREDSGDYQCKAFNPMCSAISASLALDVKFE</sequence>
<dbReference type="Proteomes" id="UP000504628">
    <property type="component" value="Chromosome 12"/>
</dbReference>
<comment type="similarity">
    <text evidence="5">Belongs to the immunoglobulin superfamily. CEA family.</text>
</comment>
<reference evidence="8" key="1">
    <citation type="submission" date="2025-08" db="UniProtKB">
        <authorList>
            <consortium name="RefSeq"/>
        </authorList>
    </citation>
    <scope>IDENTIFICATION</scope>
    <source>
        <tissue evidence="8">Muscle</tissue>
    </source>
</reference>
<dbReference type="InterPro" id="IPR013783">
    <property type="entry name" value="Ig-like_fold"/>
</dbReference>
<dbReference type="InParanoid" id="A0A7E6CN60"/>